<dbReference type="Pfam" id="PF03724">
    <property type="entry name" value="META"/>
    <property type="match status" value="1"/>
</dbReference>
<dbReference type="Pfam" id="PF14302">
    <property type="entry name" value="DUF4377"/>
    <property type="match status" value="1"/>
</dbReference>
<proteinExistence type="predicted"/>
<feature type="signal peptide" evidence="1">
    <location>
        <begin position="1"/>
        <end position="19"/>
    </location>
</feature>
<dbReference type="Proteomes" id="UP000219042">
    <property type="component" value="Unassembled WGS sequence"/>
</dbReference>
<dbReference type="PROSITE" id="PS51257">
    <property type="entry name" value="PROKAR_LIPOPROTEIN"/>
    <property type="match status" value="1"/>
</dbReference>
<dbReference type="InterPro" id="IPR005184">
    <property type="entry name" value="DUF306_Meta_HslJ"/>
</dbReference>
<accession>A0A240EBD8</accession>
<dbReference type="PANTHER" id="PTHR35535:SF1">
    <property type="entry name" value="HEAT SHOCK PROTEIN HSLJ"/>
    <property type="match status" value="1"/>
</dbReference>
<keyword evidence="5" id="KW-1185">Reference proteome</keyword>
<evidence type="ECO:0000313" key="4">
    <source>
        <dbReference type="EMBL" id="SNX45856.1"/>
    </source>
</evidence>
<sequence length="255" mass="28661">MKLKLIAVLSLSLAGVLTACQSNQSTTTSSQKEAIHVKQHLQQTLQGYTWSYQPQQNMPPIVLNFQDNRMSIYSGCNRMGTDFSLNQNTLKTGNVISTKMACEPERMKQEQFAASLFQNRELTLNLNTANPDQPLLTVRGADGQQYQFIGTATPETKYQGQGEIVFLEVAPETKACVGVAVQQCLQVREIKYNAQGLKTATGNWELFYGQIEGFQHDPKLRTIIRTKRFTVKNPAADQSKYAYVHDMTVEQELVK</sequence>
<name>A0A240EBD8_9GAMM</name>
<feature type="domain" description="DUF306" evidence="2">
    <location>
        <begin position="54"/>
        <end position="120"/>
    </location>
</feature>
<protein>
    <submittedName>
        <fullName evidence="4">Heat shock protein HslJ</fullName>
    </submittedName>
</protein>
<evidence type="ECO:0000259" key="3">
    <source>
        <dbReference type="Pfam" id="PF14302"/>
    </source>
</evidence>
<dbReference type="InterPro" id="IPR025485">
    <property type="entry name" value="DUF4377"/>
</dbReference>
<dbReference type="PANTHER" id="PTHR35535">
    <property type="entry name" value="HEAT SHOCK PROTEIN HSLJ"/>
    <property type="match status" value="1"/>
</dbReference>
<reference evidence="5" key="1">
    <citation type="submission" date="2016-09" db="EMBL/GenBank/DDBJ databases">
        <authorList>
            <person name="Varghese N."/>
            <person name="Submissions S."/>
        </authorList>
    </citation>
    <scope>NUCLEOTIDE SEQUENCE [LARGE SCALE GENOMIC DNA]</scope>
    <source>
        <strain evidence="5">ANC 4466</strain>
    </source>
</reference>
<dbReference type="OrthoDB" id="7871744at2"/>
<evidence type="ECO:0000256" key="1">
    <source>
        <dbReference type="SAM" id="SignalP"/>
    </source>
</evidence>
<evidence type="ECO:0000313" key="5">
    <source>
        <dbReference type="Proteomes" id="UP000219042"/>
    </source>
</evidence>
<feature type="domain" description="DUF4377" evidence="3">
    <location>
        <begin position="168"/>
        <end position="251"/>
    </location>
</feature>
<keyword evidence="1" id="KW-0732">Signal</keyword>
<gene>
    <name evidence="4" type="ORF">SAMN05421731_10691</name>
</gene>
<dbReference type="InterPro" id="IPR038670">
    <property type="entry name" value="HslJ-like_sf"/>
</dbReference>
<dbReference type="EMBL" id="OANT01000006">
    <property type="protein sequence ID" value="SNX45856.1"/>
    <property type="molecule type" value="Genomic_DNA"/>
</dbReference>
<feature type="chain" id="PRO_5011969534" evidence="1">
    <location>
        <begin position="20"/>
        <end position="255"/>
    </location>
</feature>
<organism evidence="4 5">
    <name type="scientific">Acinetobacter puyangensis</name>
    <dbReference type="NCBI Taxonomy" id="1096779"/>
    <lineage>
        <taxon>Bacteria</taxon>
        <taxon>Pseudomonadati</taxon>
        <taxon>Pseudomonadota</taxon>
        <taxon>Gammaproteobacteria</taxon>
        <taxon>Moraxellales</taxon>
        <taxon>Moraxellaceae</taxon>
        <taxon>Acinetobacter</taxon>
    </lineage>
</organism>
<dbReference type="Gene3D" id="2.40.128.270">
    <property type="match status" value="1"/>
</dbReference>
<evidence type="ECO:0000259" key="2">
    <source>
        <dbReference type="Pfam" id="PF03724"/>
    </source>
</evidence>
<keyword evidence="4" id="KW-0346">Stress response</keyword>
<dbReference type="RefSeq" id="WP_097079612.1">
    <property type="nucleotide sequence ID" value="NZ_BAABHT010000003.1"/>
</dbReference>
<dbReference type="InterPro" id="IPR053147">
    <property type="entry name" value="Hsp_HslJ-like"/>
</dbReference>
<dbReference type="AlphaFoldDB" id="A0A240EBD8"/>